<feature type="domain" description="STAS" evidence="1">
    <location>
        <begin position="8"/>
        <end position="101"/>
    </location>
</feature>
<dbReference type="InterPro" id="IPR036513">
    <property type="entry name" value="STAS_dom_sf"/>
</dbReference>
<dbReference type="Proteomes" id="UP000609879">
    <property type="component" value="Unassembled WGS sequence"/>
</dbReference>
<keyword evidence="3" id="KW-1185">Reference proteome</keyword>
<dbReference type="PROSITE" id="PS50801">
    <property type="entry name" value="STAS"/>
    <property type="match status" value="1"/>
</dbReference>
<accession>A0ABQ3Y5R7</accession>
<dbReference type="InterPro" id="IPR058548">
    <property type="entry name" value="MlaB-like_STAS"/>
</dbReference>
<dbReference type="RefSeq" id="WP_203765526.1">
    <property type="nucleotide sequence ID" value="NZ_BAAABO010000019.1"/>
</dbReference>
<organism evidence="2 3">
    <name type="scientific">Paractinoplanes deccanensis</name>
    <dbReference type="NCBI Taxonomy" id="113561"/>
    <lineage>
        <taxon>Bacteria</taxon>
        <taxon>Bacillati</taxon>
        <taxon>Actinomycetota</taxon>
        <taxon>Actinomycetes</taxon>
        <taxon>Micromonosporales</taxon>
        <taxon>Micromonosporaceae</taxon>
        <taxon>Paractinoplanes</taxon>
    </lineage>
</organism>
<dbReference type="Pfam" id="PF13466">
    <property type="entry name" value="STAS_2"/>
    <property type="match status" value="1"/>
</dbReference>
<evidence type="ECO:0000259" key="1">
    <source>
        <dbReference type="PROSITE" id="PS50801"/>
    </source>
</evidence>
<reference evidence="2 3" key="1">
    <citation type="submission" date="2021-01" db="EMBL/GenBank/DDBJ databases">
        <title>Whole genome shotgun sequence of Actinoplanes deccanensis NBRC 13994.</title>
        <authorList>
            <person name="Komaki H."/>
            <person name="Tamura T."/>
        </authorList>
    </citation>
    <scope>NUCLEOTIDE SEQUENCE [LARGE SCALE GENOMIC DNA]</scope>
    <source>
        <strain evidence="2 3">NBRC 13994</strain>
    </source>
</reference>
<dbReference type="SUPFAM" id="SSF52091">
    <property type="entry name" value="SpoIIaa-like"/>
    <property type="match status" value="1"/>
</dbReference>
<dbReference type="Gene3D" id="3.30.750.24">
    <property type="entry name" value="STAS domain"/>
    <property type="match status" value="1"/>
</dbReference>
<dbReference type="InterPro" id="IPR002645">
    <property type="entry name" value="STAS_dom"/>
</dbReference>
<evidence type="ECO:0000313" key="3">
    <source>
        <dbReference type="Proteomes" id="UP000609879"/>
    </source>
</evidence>
<evidence type="ECO:0000313" key="2">
    <source>
        <dbReference type="EMBL" id="GID75331.1"/>
    </source>
</evidence>
<dbReference type="CDD" id="cd07043">
    <property type="entry name" value="STAS_anti-anti-sigma_factors"/>
    <property type="match status" value="1"/>
</dbReference>
<name>A0ABQ3Y5R7_9ACTN</name>
<gene>
    <name evidence="2" type="ORF">Ade02nite_39720</name>
</gene>
<sequence length="131" mass="14691">MTELRCAIERDTDKAGNTTYLHLSGSFDKAAHRELRRRLWDAFARRRRGRVVLDLAGVDEIGSECIEVLLTGYTRALRGGHGFEVVNARGGVRQMLEATGLCERRDDDLLYAPAWPDVFDFTPLGAPDRLG</sequence>
<dbReference type="EMBL" id="BOMI01000076">
    <property type="protein sequence ID" value="GID75331.1"/>
    <property type="molecule type" value="Genomic_DNA"/>
</dbReference>
<comment type="caution">
    <text evidence="2">The sequence shown here is derived from an EMBL/GenBank/DDBJ whole genome shotgun (WGS) entry which is preliminary data.</text>
</comment>
<protein>
    <recommendedName>
        <fullName evidence="1">STAS domain-containing protein</fullName>
    </recommendedName>
</protein>
<proteinExistence type="predicted"/>